<dbReference type="EMBL" id="JBHSRF010000008">
    <property type="protein sequence ID" value="MFC6081233.1"/>
    <property type="molecule type" value="Genomic_DNA"/>
</dbReference>
<gene>
    <name evidence="2" type="ORF">ACFP1K_08690</name>
</gene>
<proteinExistence type="predicted"/>
<evidence type="ECO:0000313" key="3">
    <source>
        <dbReference type="Proteomes" id="UP001596137"/>
    </source>
</evidence>
<keyword evidence="1" id="KW-0812">Transmembrane</keyword>
<dbReference type="Proteomes" id="UP001596137">
    <property type="component" value="Unassembled WGS sequence"/>
</dbReference>
<feature type="transmembrane region" description="Helical" evidence="1">
    <location>
        <begin position="20"/>
        <end position="43"/>
    </location>
</feature>
<keyword evidence="1" id="KW-1133">Transmembrane helix</keyword>
<accession>A0ABW1NE30</accession>
<reference evidence="3" key="1">
    <citation type="journal article" date="2019" name="Int. J. Syst. Evol. Microbiol.">
        <title>The Global Catalogue of Microorganisms (GCM) 10K type strain sequencing project: providing services to taxonomists for standard genome sequencing and annotation.</title>
        <authorList>
            <consortium name="The Broad Institute Genomics Platform"/>
            <consortium name="The Broad Institute Genome Sequencing Center for Infectious Disease"/>
            <person name="Wu L."/>
            <person name="Ma J."/>
        </authorList>
    </citation>
    <scope>NUCLEOTIDE SEQUENCE [LARGE SCALE GENOMIC DNA]</scope>
    <source>
        <strain evidence="3">JCM 30346</strain>
    </source>
</reference>
<evidence type="ECO:0000313" key="2">
    <source>
        <dbReference type="EMBL" id="MFC6081233.1"/>
    </source>
</evidence>
<keyword evidence="3" id="KW-1185">Reference proteome</keyword>
<comment type="caution">
    <text evidence="2">The sequence shown here is derived from an EMBL/GenBank/DDBJ whole genome shotgun (WGS) entry which is preliminary data.</text>
</comment>
<organism evidence="2 3">
    <name type="scientific">Sphaerisporangium aureirubrum</name>
    <dbReference type="NCBI Taxonomy" id="1544736"/>
    <lineage>
        <taxon>Bacteria</taxon>
        <taxon>Bacillati</taxon>
        <taxon>Actinomycetota</taxon>
        <taxon>Actinomycetes</taxon>
        <taxon>Streptosporangiales</taxon>
        <taxon>Streptosporangiaceae</taxon>
        <taxon>Sphaerisporangium</taxon>
    </lineage>
</organism>
<protein>
    <recommendedName>
        <fullName evidence="4">Vegetative cell wall protein gp1</fullName>
    </recommendedName>
</protein>
<feature type="transmembrane region" description="Helical" evidence="1">
    <location>
        <begin position="187"/>
        <end position="212"/>
    </location>
</feature>
<evidence type="ECO:0008006" key="4">
    <source>
        <dbReference type="Google" id="ProtNLM"/>
    </source>
</evidence>
<sequence length="273" mass="29615">MEALLGELGRRIADRWLVQLVLPGLLWLAAAATALTLGHARALDFDRLVRHADLAARAVPARPAPITLTIAAALALAALAGLAAQLIARALQAVWAGQWKPPAGSLAGRLTSRRTKKARDRGPVPDRYLPARPTWIGDRLRLAGERVNAQYGLHLPIIWTALWQLLDDPARTPVQDARDRFDQSLRLAAWGVLHIALAVLWWPALLIGAVTLTTAWRRGRATAATLADVVEATVDTHHRALADSLGIQLPHGRLTAAESALINDQLYKGHSRP</sequence>
<dbReference type="RefSeq" id="WP_380748843.1">
    <property type="nucleotide sequence ID" value="NZ_JBHSRF010000008.1"/>
</dbReference>
<evidence type="ECO:0000256" key="1">
    <source>
        <dbReference type="SAM" id="Phobius"/>
    </source>
</evidence>
<keyword evidence="1" id="KW-0472">Membrane</keyword>
<name>A0ABW1NE30_9ACTN</name>
<feature type="transmembrane region" description="Helical" evidence="1">
    <location>
        <begin position="64"/>
        <end position="88"/>
    </location>
</feature>